<evidence type="ECO:0008006" key="3">
    <source>
        <dbReference type="Google" id="ProtNLM"/>
    </source>
</evidence>
<protein>
    <recommendedName>
        <fullName evidence="3">Nucleotide-diphospho-sugar transferase domain-containing protein</fullName>
    </recommendedName>
</protein>
<dbReference type="PANTHER" id="PTHR11183">
    <property type="entry name" value="GLYCOGENIN SUBFAMILY MEMBER"/>
    <property type="match status" value="1"/>
</dbReference>
<dbReference type="Gene3D" id="3.90.550.10">
    <property type="entry name" value="Spore Coat Polysaccharide Biosynthesis Protein SpsA, Chain A"/>
    <property type="match status" value="1"/>
</dbReference>
<dbReference type="EMBL" id="JAPZBT010000002">
    <property type="protein sequence ID" value="KAJ5372463.1"/>
    <property type="molecule type" value="Genomic_DNA"/>
</dbReference>
<dbReference type="SUPFAM" id="SSF53448">
    <property type="entry name" value="Nucleotide-diphospho-sugar transferases"/>
    <property type="match status" value="1"/>
</dbReference>
<accession>A0A9W9SA86</accession>
<proteinExistence type="predicted"/>
<dbReference type="InterPro" id="IPR050587">
    <property type="entry name" value="GNT1/Glycosyltrans_8"/>
</dbReference>
<dbReference type="AlphaFoldDB" id="A0A9W9SA86"/>
<organism evidence="1 2">
    <name type="scientific">Penicillium concentricum</name>
    <dbReference type="NCBI Taxonomy" id="293559"/>
    <lineage>
        <taxon>Eukaryota</taxon>
        <taxon>Fungi</taxon>
        <taxon>Dikarya</taxon>
        <taxon>Ascomycota</taxon>
        <taxon>Pezizomycotina</taxon>
        <taxon>Eurotiomycetes</taxon>
        <taxon>Eurotiomycetidae</taxon>
        <taxon>Eurotiales</taxon>
        <taxon>Aspergillaceae</taxon>
        <taxon>Penicillium</taxon>
    </lineage>
</organism>
<evidence type="ECO:0000313" key="1">
    <source>
        <dbReference type="EMBL" id="KAJ5372463.1"/>
    </source>
</evidence>
<dbReference type="OrthoDB" id="2014201at2759"/>
<name>A0A9W9SA86_9EURO</name>
<gene>
    <name evidence="1" type="ORF">N7517_004469</name>
</gene>
<keyword evidence="2" id="KW-1185">Reference proteome</keyword>
<dbReference type="Proteomes" id="UP001147752">
    <property type="component" value="Unassembled WGS sequence"/>
</dbReference>
<dbReference type="InterPro" id="IPR029044">
    <property type="entry name" value="Nucleotide-diphossugar_trans"/>
</dbReference>
<dbReference type="GeneID" id="81461382"/>
<evidence type="ECO:0000313" key="2">
    <source>
        <dbReference type="Proteomes" id="UP001147752"/>
    </source>
</evidence>
<reference evidence="1" key="1">
    <citation type="submission" date="2022-12" db="EMBL/GenBank/DDBJ databases">
        <authorList>
            <person name="Petersen C."/>
        </authorList>
    </citation>
    <scope>NUCLEOTIDE SEQUENCE</scope>
    <source>
        <strain evidence="1">IBT 3081</strain>
    </source>
</reference>
<sequence length="321" mass="37108">MVLVQRRSIFTPCLRKVTAIVTCLAFFLWASTGLNFGGTSQNSKPPRYAFATILTAGNDLDFPDVEEPYLQGARLPTFQLLRNPRTRTRIDNVPFLILVTPDIPQQHRDILNREGATVVPVESLEYDWGSSQRWDTVLAKLSLWKLKEYDKIVFLNVESVIFSPMCDIFEDPATTMRAVTNPTGKMPKNYMIAAPQHSRMNLNTQLVSGQESYQKSRMDNGFFILHPSKDLYSYYVSLHHILDKDDFVRHEQNLFNYAHRVDGPMPWQNLGPEWNLKDASQFDYEKGLRSINHKWWRPIADDFVGDHIAMSMDEMTAYLNH</sequence>
<dbReference type="RefSeq" id="XP_056578449.1">
    <property type="nucleotide sequence ID" value="XM_056722199.1"/>
</dbReference>
<comment type="caution">
    <text evidence="1">The sequence shown here is derived from an EMBL/GenBank/DDBJ whole genome shotgun (WGS) entry which is preliminary data.</text>
</comment>
<reference evidence="1" key="2">
    <citation type="journal article" date="2023" name="IMA Fungus">
        <title>Comparative genomic study of the Penicillium genus elucidates a diverse pangenome and 15 lateral gene transfer events.</title>
        <authorList>
            <person name="Petersen C."/>
            <person name="Sorensen T."/>
            <person name="Nielsen M.R."/>
            <person name="Sondergaard T.E."/>
            <person name="Sorensen J.L."/>
            <person name="Fitzpatrick D.A."/>
            <person name="Frisvad J.C."/>
            <person name="Nielsen K.L."/>
        </authorList>
    </citation>
    <scope>NUCLEOTIDE SEQUENCE</scope>
    <source>
        <strain evidence="1">IBT 3081</strain>
    </source>
</reference>